<proteinExistence type="predicted"/>
<feature type="domain" description="ABM" evidence="1">
    <location>
        <begin position="3"/>
        <end position="92"/>
    </location>
</feature>
<dbReference type="InterPro" id="IPR007138">
    <property type="entry name" value="ABM_dom"/>
</dbReference>
<dbReference type="RefSeq" id="WP_051193114.1">
    <property type="nucleotide sequence ID" value="NZ_JBIAQY010000004.1"/>
</dbReference>
<dbReference type="EMBL" id="JBIAQY010000004">
    <property type="protein sequence ID" value="MFF3568628.1"/>
    <property type="molecule type" value="Genomic_DNA"/>
</dbReference>
<keyword evidence="2" id="KW-0503">Monooxygenase</keyword>
<reference evidence="2 3" key="1">
    <citation type="submission" date="2024-10" db="EMBL/GenBank/DDBJ databases">
        <title>The Natural Products Discovery Center: Release of the First 8490 Sequenced Strains for Exploring Actinobacteria Biosynthetic Diversity.</title>
        <authorList>
            <person name="Kalkreuter E."/>
            <person name="Kautsar S.A."/>
            <person name="Yang D."/>
            <person name="Bader C.D."/>
            <person name="Teijaro C.N."/>
            <person name="Fluegel L."/>
            <person name="Davis C.M."/>
            <person name="Simpson J.R."/>
            <person name="Lauterbach L."/>
            <person name="Steele A.D."/>
            <person name="Gui C."/>
            <person name="Meng S."/>
            <person name="Li G."/>
            <person name="Viehrig K."/>
            <person name="Ye F."/>
            <person name="Su P."/>
            <person name="Kiefer A.F."/>
            <person name="Nichols A."/>
            <person name="Cepeda A.J."/>
            <person name="Yan W."/>
            <person name="Fan B."/>
            <person name="Jiang Y."/>
            <person name="Adhikari A."/>
            <person name="Zheng C.-J."/>
            <person name="Schuster L."/>
            <person name="Cowan T.M."/>
            <person name="Smanski M.J."/>
            <person name="Chevrette M.G."/>
            <person name="De Carvalho L.P.S."/>
            <person name="Shen B."/>
        </authorList>
    </citation>
    <scope>NUCLEOTIDE SEQUENCE [LARGE SCALE GENOMIC DNA]</scope>
    <source>
        <strain evidence="2 3">NPDC002593</strain>
    </source>
</reference>
<dbReference type="InterPro" id="IPR011008">
    <property type="entry name" value="Dimeric_a/b-barrel"/>
</dbReference>
<dbReference type="Proteomes" id="UP001601992">
    <property type="component" value="Unassembled WGS sequence"/>
</dbReference>
<evidence type="ECO:0000313" key="2">
    <source>
        <dbReference type="EMBL" id="MFF3568628.1"/>
    </source>
</evidence>
<sequence length="99" mass="10807">MTVLEIAVIPVSTDAGVQAAHAIVTGAELVNSDHRCRGVTVVQGVEEPDKIILLIEWASIEAHHAFRDGNTYRQYRATIQDHLSGTPAFSHFETLAQLT</sequence>
<name>A0ABW6RZ31_9NOCA</name>
<gene>
    <name evidence="2" type="ORF">ACFYXQ_12730</name>
</gene>
<accession>A0ABW6RZ31</accession>
<dbReference type="PROSITE" id="PS51725">
    <property type="entry name" value="ABM"/>
    <property type="match status" value="1"/>
</dbReference>
<keyword evidence="2" id="KW-0560">Oxidoreductase</keyword>
<evidence type="ECO:0000259" key="1">
    <source>
        <dbReference type="PROSITE" id="PS51725"/>
    </source>
</evidence>
<dbReference type="EC" id="1.14.-.-" evidence="2"/>
<keyword evidence="3" id="KW-1185">Reference proteome</keyword>
<protein>
    <submittedName>
        <fullName evidence="2">Antibiotic biosynthesis monooxygenase family protein</fullName>
        <ecNumber evidence="2">1.14.-.-</ecNumber>
    </submittedName>
</protein>
<dbReference type="Gene3D" id="3.30.70.100">
    <property type="match status" value="1"/>
</dbReference>
<dbReference type="SUPFAM" id="SSF54909">
    <property type="entry name" value="Dimeric alpha+beta barrel"/>
    <property type="match status" value="1"/>
</dbReference>
<organism evidence="2 3">
    <name type="scientific">Nocardia jiangxiensis</name>
    <dbReference type="NCBI Taxonomy" id="282685"/>
    <lineage>
        <taxon>Bacteria</taxon>
        <taxon>Bacillati</taxon>
        <taxon>Actinomycetota</taxon>
        <taxon>Actinomycetes</taxon>
        <taxon>Mycobacteriales</taxon>
        <taxon>Nocardiaceae</taxon>
        <taxon>Nocardia</taxon>
    </lineage>
</organism>
<evidence type="ECO:0000313" key="3">
    <source>
        <dbReference type="Proteomes" id="UP001601992"/>
    </source>
</evidence>
<dbReference type="Pfam" id="PF03992">
    <property type="entry name" value="ABM"/>
    <property type="match status" value="1"/>
</dbReference>
<comment type="caution">
    <text evidence="2">The sequence shown here is derived from an EMBL/GenBank/DDBJ whole genome shotgun (WGS) entry which is preliminary data.</text>
</comment>
<dbReference type="GO" id="GO:0004497">
    <property type="term" value="F:monooxygenase activity"/>
    <property type="evidence" value="ECO:0007669"/>
    <property type="project" value="UniProtKB-KW"/>
</dbReference>